<keyword evidence="2" id="KW-1185">Reference proteome</keyword>
<dbReference type="RefSeq" id="WP_069094446.1">
    <property type="nucleotide sequence ID" value="NZ_MASI01000002.1"/>
</dbReference>
<dbReference type="InterPro" id="IPR024524">
    <property type="entry name" value="DUF3800"/>
</dbReference>
<evidence type="ECO:0008006" key="3">
    <source>
        <dbReference type="Google" id="ProtNLM"/>
    </source>
</evidence>
<evidence type="ECO:0000313" key="2">
    <source>
        <dbReference type="Proteomes" id="UP000095087"/>
    </source>
</evidence>
<reference evidence="1 2" key="1">
    <citation type="submission" date="2016-07" db="EMBL/GenBank/DDBJ databases">
        <title>Draft genome sequence of Methyloligella halotolerans C2T (VKM B-2706T=CCUG 61687T=DSM 25045T), a halotolerant polyhydroxybutyrate accumulating methylotroph.</title>
        <authorList>
            <person name="Vasilenko O.V."/>
            <person name="Doronina N.V."/>
            <person name="Poroshina M.N."/>
            <person name="Tarlachkov S.V."/>
            <person name="Trotsenko Y.A."/>
        </authorList>
    </citation>
    <scope>NUCLEOTIDE SEQUENCE [LARGE SCALE GENOMIC DNA]</scope>
    <source>
        <strain evidence="1 2">VKM B-2706</strain>
    </source>
</reference>
<gene>
    <name evidence="1" type="ORF">A7A08_01068</name>
</gene>
<dbReference type="Pfam" id="PF12686">
    <property type="entry name" value="DUF3800"/>
    <property type="match status" value="1"/>
</dbReference>
<dbReference type="AlphaFoldDB" id="A0A1E2S0A5"/>
<organism evidence="1 2">
    <name type="scientific">Methyloligella halotolerans</name>
    <dbReference type="NCBI Taxonomy" id="1177755"/>
    <lineage>
        <taxon>Bacteria</taxon>
        <taxon>Pseudomonadati</taxon>
        <taxon>Pseudomonadota</taxon>
        <taxon>Alphaproteobacteria</taxon>
        <taxon>Hyphomicrobiales</taxon>
        <taxon>Hyphomicrobiaceae</taxon>
        <taxon>Methyloligella</taxon>
    </lineage>
</organism>
<evidence type="ECO:0000313" key="1">
    <source>
        <dbReference type="EMBL" id="ODA67901.1"/>
    </source>
</evidence>
<protein>
    <recommendedName>
        <fullName evidence="3">DUF3800 domain-containing protein</fullName>
    </recommendedName>
</protein>
<comment type="caution">
    <text evidence="1">The sequence shown here is derived from an EMBL/GenBank/DDBJ whole genome shotgun (WGS) entry which is preliminary data.</text>
</comment>
<proteinExistence type="predicted"/>
<dbReference type="Proteomes" id="UP000095087">
    <property type="component" value="Unassembled WGS sequence"/>
</dbReference>
<dbReference type="PATRIC" id="fig|1177755.3.peg.1071"/>
<accession>A0A1E2S0A5</accession>
<sequence length="272" mass="31066">MPKVACLYIDDSGTRNPNHNPSEGQYRDWFALGGVLIDEEREDEVRNAHAKFCRAWGITYPLHSVDIRCQTSGFAWLGTLPSNEYQRFMEELSELVLSVPVIGHACVIDRPGYDGRYREKYGRQQWMLCKTAFSVLCERAAKFARDEGRKLRVYPEAGDQTADRALRSYYAELRAHGMPFGGPDASKYTALTADELRETLYDLKFKNKSSAMAQLADLYLYPMARGGYEPDYRPYEMLVARKKIIDALISDEERPHLGIKYSCFENIAQPSG</sequence>
<dbReference type="OrthoDB" id="507950at2"/>
<name>A0A1E2S0A5_9HYPH</name>
<dbReference type="EMBL" id="MASI01000002">
    <property type="protein sequence ID" value="ODA67901.1"/>
    <property type="molecule type" value="Genomic_DNA"/>
</dbReference>